<proteinExistence type="inferred from homology"/>
<comment type="similarity">
    <text evidence="1 5">Belongs to the universal ribosomal protein uL10 family.</text>
</comment>
<evidence type="ECO:0000256" key="1">
    <source>
        <dbReference type="ARBA" id="ARBA00008889"/>
    </source>
</evidence>
<evidence type="ECO:0000256" key="3">
    <source>
        <dbReference type="ARBA" id="ARBA00023274"/>
    </source>
</evidence>
<dbReference type="PANTHER" id="PTHR11560">
    <property type="entry name" value="39S RIBOSOMAL PROTEIN L10, MITOCHONDRIAL"/>
    <property type="match status" value="1"/>
</dbReference>
<evidence type="ECO:0000313" key="7">
    <source>
        <dbReference type="EMBL" id="MBI4726614.1"/>
    </source>
</evidence>
<protein>
    <recommendedName>
        <fullName evidence="4 5">Large ribosomal subunit protein uL10</fullName>
    </recommendedName>
</protein>
<keyword evidence="6" id="KW-0812">Transmembrane</keyword>
<accession>A0A933IAB0</accession>
<dbReference type="Pfam" id="PF00466">
    <property type="entry name" value="Ribosomal_L10"/>
    <property type="match status" value="1"/>
</dbReference>
<dbReference type="SUPFAM" id="SSF160369">
    <property type="entry name" value="Ribosomal protein L10-like"/>
    <property type="match status" value="1"/>
</dbReference>
<comment type="subunit">
    <text evidence="5">Part of the ribosomal stalk of the 50S ribosomal subunit. The N-terminus interacts with L11 and the large rRNA to form the base of the stalk. The C-terminus forms an elongated spine to which L12 dimers bind in a sequential fashion forming a multimeric L10(L12)X complex.</text>
</comment>
<keyword evidence="5" id="KW-0694">RNA-binding</keyword>
<dbReference type="InterPro" id="IPR043141">
    <property type="entry name" value="Ribosomal_uL10-like_sf"/>
</dbReference>
<keyword evidence="6" id="KW-0472">Membrane</keyword>
<dbReference type="GO" id="GO:0005840">
    <property type="term" value="C:ribosome"/>
    <property type="evidence" value="ECO:0007669"/>
    <property type="project" value="UniProtKB-KW"/>
</dbReference>
<evidence type="ECO:0000313" key="8">
    <source>
        <dbReference type="Proteomes" id="UP000736328"/>
    </source>
</evidence>
<gene>
    <name evidence="5" type="primary">rplJ</name>
    <name evidence="7" type="ORF">HY768_05245</name>
</gene>
<dbReference type="InterPro" id="IPR047865">
    <property type="entry name" value="Ribosomal_uL10_bac_type"/>
</dbReference>
<dbReference type="CDD" id="cd05797">
    <property type="entry name" value="Ribosomal_L10"/>
    <property type="match status" value="1"/>
</dbReference>
<dbReference type="GO" id="GO:0006412">
    <property type="term" value="P:translation"/>
    <property type="evidence" value="ECO:0007669"/>
    <property type="project" value="UniProtKB-UniRule"/>
</dbReference>
<dbReference type="AlphaFoldDB" id="A0A933IAB0"/>
<dbReference type="Gene3D" id="3.30.70.1730">
    <property type="match status" value="1"/>
</dbReference>
<dbReference type="Gene3D" id="6.10.250.290">
    <property type="match status" value="1"/>
</dbReference>
<evidence type="ECO:0000256" key="2">
    <source>
        <dbReference type="ARBA" id="ARBA00022980"/>
    </source>
</evidence>
<evidence type="ECO:0000256" key="6">
    <source>
        <dbReference type="SAM" id="Phobius"/>
    </source>
</evidence>
<keyword evidence="3 5" id="KW-0687">Ribonucleoprotein</keyword>
<name>A0A933IAB0_UNCT6</name>
<sequence length="174" mass="18601">MPKTDKEQKVLELTEKIKTAKSVYLTDFTGLNVPQATELRKKLREASVEYRVAKNTLTKLAAKNAGYEMLADYLTGPTGLAFGITDAIIPAKILTEFAKEGNKPTVKIGLIEGKLVDPSEVKQLALLPSREALLSMVLAGLQAPIAGLVGVLGGILQKLVGTVDAIAKQKESQA</sequence>
<evidence type="ECO:0000256" key="4">
    <source>
        <dbReference type="ARBA" id="ARBA00035202"/>
    </source>
</evidence>
<dbReference type="InterPro" id="IPR022973">
    <property type="entry name" value="Ribosomal_uL10_bac"/>
</dbReference>
<reference evidence="7" key="1">
    <citation type="submission" date="2020-07" db="EMBL/GenBank/DDBJ databases">
        <title>Huge and variable diversity of episymbiotic CPR bacteria and DPANN archaea in groundwater ecosystems.</title>
        <authorList>
            <person name="He C.Y."/>
            <person name="Keren R."/>
            <person name="Whittaker M."/>
            <person name="Farag I.F."/>
            <person name="Doudna J."/>
            <person name="Cate J.H.D."/>
            <person name="Banfield J.F."/>
        </authorList>
    </citation>
    <scope>NUCLEOTIDE SEQUENCE</scope>
    <source>
        <strain evidence="7">NC_groundwater_1520_Pr4_B-0.1um_53_5</strain>
    </source>
</reference>
<dbReference type="GO" id="GO:1990904">
    <property type="term" value="C:ribonucleoprotein complex"/>
    <property type="evidence" value="ECO:0007669"/>
    <property type="project" value="UniProtKB-KW"/>
</dbReference>
<feature type="transmembrane region" description="Helical" evidence="6">
    <location>
        <begin position="132"/>
        <end position="156"/>
    </location>
</feature>
<evidence type="ECO:0000256" key="5">
    <source>
        <dbReference type="HAMAP-Rule" id="MF_00362"/>
    </source>
</evidence>
<dbReference type="GO" id="GO:0070180">
    <property type="term" value="F:large ribosomal subunit rRNA binding"/>
    <property type="evidence" value="ECO:0007669"/>
    <property type="project" value="UniProtKB-UniRule"/>
</dbReference>
<dbReference type="HAMAP" id="MF_00362">
    <property type="entry name" value="Ribosomal_uL10"/>
    <property type="match status" value="1"/>
</dbReference>
<dbReference type="EMBL" id="JACQXR010000063">
    <property type="protein sequence ID" value="MBI4726614.1"/>
    <property type="molecule type" value="Genomic_DNA"/>
</dbReference>
<keyword evidence="2 5" id="KW-0689">Ribosomal protein</keyword>
<dbReference type="Proteomes" id="UP000736328">
    <property type="component" value="Unassembled WGS sequence"/>
</dbReference>
<dbReference type="NCBIfam" id="NF000955">
    <property type="entry name" value="PRK00099.1-1"/>
    <property type="match status" value="1"/>
</dbReference>
<comment type="function">
    <text evidence="5">Forms part of the ribosomal stalk, playing a central role in the interaction of the ribosome with GTP-bound translation factors.</text>
</comment>
<organism evidence="7 8">
    <name type="scientific">candidate division TA06 bacterium</name>
    <dbReference type="NCBI Taxonomy" id="2250710"/>
    <lineage>
        <taxon>Bacteria</taxon>
        <taxon>Bacteria division TA06</taxon>
    </lineage>
</organism>
<dbReference type="InterPro" id="IPR001790">
    <property type="entry name" value="Ribosomal_uL10"/>
</dbReference>
<keyword evidence="6" id="KW-1133">Transmembrane helix</keyword>
<keyword evidence="5" id="KW-0699">rRNA-binding</keyword>
<comment type="caution">
    <text evidence="7">The sequence shown here is derived from an EMBL/GenBank/DDBJ whole genome shotgun (WGS) entry which is preliminary data.</text>
</comment>